<evidence type="ECO:0000256" key="2">
    <source>
        <dbReference type="ARBA" id="ARBA00003921"/>
    </source>
</evidence>
<organism evidence="18 19">
    <name type="scientific">Alkalibacter rhizosphaerae</name>
    <dbReference type="NCBI Taxonomy" id="2815577"/>
    <lineage>
        <taxon>Bacteria</taxon>
        <taxon>Bacillati</taxon>
        <taxon>Bacillota</taxon>
        <taxon>Clostridia</taxon>
        <taxon>Eubacteriales</taxon>
        <taxon>Eubacteriaceae</taxon>
        <taxon>Alkalibacter</taxon>
    </lineage>
</organism>
<dbReference type="InterPro" id="IPR016169">
    <property type="entry name" value="FAD-bd_PCMH_sub2"/>
</dbReference>
<dbReference type="EMBL" id="CP071444">
    <property type="protein sequence ID" value="QSX07811.1"/>
    <property type="molecule type" value="Genomic_DNA"/>
</dbReference>
<dbReference type="HAMAP" id="MF_00037">
    <property type="entry name" value="MurB"/>
    <property type="match status" value="1"/>
</dbReference>
<gene>
    <name evidence="16 18" type="primary">murB</name>
    <name evidence="18" type="ORF">J0B03_08295</name>
</gene>
<comment type="function">
    <text evidence="2 16">Cell wall formation.</text>
</comment>
<evidence type="ECO:0000256" key="12">
    <source>
        <dbReference type="ARBA" id="ARBA00023002"/>
    </source>
</evidence>
<evidence type="ECO:0000256" key="1">
    <source>
        <dbReference type="ARBA" id="ARBA00001974"/>
    </source>
</evidence>
<evidence type="ECO:0000313" key="19">
    <source>
        <dbReference type="Proteomes" id="UP000663499"/>
    </source>
</evidence>
<dbReference type="PANTHER" id="PTHR21071">
    <property type="entry name" value="UDP-N-ACETYLENOLPYRUVOYLGLUCOSAMINE REDUCTASE"/>
    <property type="match status" value="1"/>
</dbReference>
<dbReference type="PROSITE" id="PS51387">
    <property type="entry name" value="FAD_PCMH"/>
    <property type="match status" value="1"/>
</dbReference>
<keyword evidence="6 16" id="KW-0132">Cell division</keyword>
<keyword evidence="11 16" id="KW-0573">Peptidoglycan synthesis</keyword>
<protein>
    <recommendedName>
        <fullName evidence="16">UDP-N-acetylenolpyruvoylglucosamine reductase</fullName>
        <ecNumber evidence="16">1.3.1.98</ecNumber>
    </recommendedName>
    <alternativeName>
        <fullName evidence="16">UDP-N-acetylmuramate dehydrogenase</fullName>
    </alternativeName>
</protein>
<evidence type="ECO:0000256" key="5">
    <source>
        <dbReference type="ARBA" id="ARBA00022490"/>
    </source>
</evidence>
<dbReference type="EC" id="1.3.1.98" evidence="16"/>
<keyword evidence="12 16" id="KW-0560">Oxidoreductase</keyword>
<dbReference type="GO" id="GO:0008762">
    <property type="term" value="F:UDP-N-acetylmuramate dehydrogenase activity"/>
    <property type="evidence" value="ECO:0007669"/>
    <property type="project" value="UniProtKB-UniRule"/>
</dbReference>
<comment type="cofactor">
    <cofactor evidence="1 16">
        <name>FAD</name>
        <dbReference type="ChEBI" id="CHEBI:57692"/>
    </cofactor>
</comment>
<evidence type="ECO:0000256" key="4">
    <source>
        <dbReference type="ARBA" id="ARBA00004752"/>
    </source>
</evidence>
<comment type="subcellular location">
    <subcellularLocation>
        <location evidence="3 16">Cytoplasm</location>
    </subcellularLocation>
</comment>
<dbReference type="KEGG" id="alka:J0B03_08295"/>
<evidence type="ECO:0000256" key="11">
    <source>
        <dbReference type="ARBA" id="ARBA00022984"/>
    </source>
</evidence>
<sequence length="304" mass="33254">MNIEYMKMEFENFLQPEQIVIHAPMKKHTSFKAGGDADFLLTPETEKQIGHIIEVCKRNNVSYYIMGNGSNLLVRDGGYRGVIIKLASNFSKCVLLGETLECQSGVLLSRLAKIAYENELEGLAFASGIPGTLGGAITMNAGAYGGEIKDVLHSARGIDMDGNIHELVNGELELGYRTSAVQRKNLVVLSGVLHLKQGNKKSIKVMMDDFDARRKSKQPLELPSAGSTFKRPVGHFAGKLIEDCHLKGHAIGGAQVSTKHCGFIVNIGQATAKDILQLIEHVQETVKDTFQVEMETEVKIIGED</sequence>
<dbReference type="InterPro" id="IPR016167">
    <property type="entry name" value="FAD-bd_PCMH_sub1"/>
</dbReference>
<evidence type="ECO:0000256" key="16">
    <source>
        <dbReference type="HAMAP-Rule" id="MF_00037"/>
    </source>
</evidence>
<evidence type="ECO:0000256" key="7">
    <source>
        <dbReference type="ARBA" id="ARBA00022630"/>
    </source>
</evidence>
<keyword evidence="7 16" id="KW-0285">Flavoprotein</keyword>
<dbReference type="NCBIfam" id="NF010480">
    <property type="entry name" value="PRK13905.1"/>
    <property type="match status" value="1"/>
</dbReference>
<evidence type="ECO:0000256" key="14">
    <source>
        <dbReference type="ARBA" id="ARBA00023316"/>
    </source>
</evidence>
<evidence type="ECO:0000256" key="15">
    <source>
        <dbReference type="ARBA" id="ARBA00048914"/>
    </source>
</evidence>
<comment type="catalytic activity">
    <reaction evidence="15 16">
        <text>UDP-N-acetyl-alpha-D-muramate + NADP(+) = UDP-N-acetyl-3-O-(1-carboxyvinyl)-alpha-D-glucosamine + NADPH + H(+)</text>
        <dbReference type="Rhea" id="RHEA:12248"/>
        <dbReference type="ChEBI" id="CHEBI:15378"/>
        <dbReference type="ChEBI" id="CHEBI:57783"/>
        <dbReference type="ChEBI" id="CHEBI:58349"/>
        <dbReference type="ChEBI" id="CHEBI:68483"/>
        <dbReference type="ChEBI" id="CHEBI:70757"/>
        <dbReference type="EC" id="1.3.1.98"/>
    </reaction>
</comment>
<dbReference type="SUPFAM" id="SSF56194">
    <property type="entry name" value="Uridine diphospho-N-Acetylenolpyruvylglucosamine reductase, MurB, C-terminal domain"/>
    <property type="match status" value="1"/>
</dbReference>
<dbReference type="Pfam" id="PF01565">
    <property type="entry name" value="FAD_binding_4"/>
    <property type="match status" value="1"/>
</dbReference>
<dbReference type="GO" id="GO:0008360">
    <property type="term" value="P:regulation of cell shape"/>
    <property type="evidence" value="ECO:0007669"/>
    <property type="project" value="UniProtKB-KW"/>
</dbReference>
<dbReference type="SUPFAM" id="SSF56176">
    <property type="entry name" value="FAD-binding/transporter-associated domain-like"/>
    <property type="match status" value="1"/>
</dbReference>
<comment type="pathway">
    <text evidence="4 16">Cell wall biogenesis; peptidoglycan biosynthesis.</text>
</comment>
<reference evidence="18" key="1">
    <citation type="submission" date="2021-03" db="EMBL/GenBank/DDBJ databases">
        <title>Alkalibacter marinus sp. nov., isolated from tidal flat sediment.</title>
        <authorList>
            <person name="Namirimu T."/>
            <person name="Yang J.-A."/>
            <person name="Yang S.-H."/>
            <person name="Kim Y.-J."/>
            <person name="Kwon K.K."/>
        </authorList>
    </citation>
    <scope>NUCLEOTIDE SEQUENCE</scope>
    <source>
        <strain evidence="18">ES005</strain>
    </source>
</reference>
<dbReference type="GO" id="GO:0051301">
    <property type="term" value="P:cell division"/>
    <property type="evidence" value="ECO:0007669"/>
    <property type="project" value="UniProtKB-KW"/>
</dbReference>
<comment type="similarity">
    <text evidence="16">Belongs to the MurB family.</text>
</comment>
<evidence type="ECO:0000256" key="8">
    <source>
        <dbReference type="ARBA" id="ARBA00022827"/>
    </source>
</evidence>
<keyword evidence="14 16" id="KW-0961">Cell wall biogenesis/degradation</keyword>
<keyword evidence="5 16" id="KW-0963">Cytoplasm</keyword>
<evidence type="ECO:0000259" key="17">
    <source>
        <dbReference type="PROSITE" id="PS51387"/>
    </source>
</evidence>
<dbReference type="GO" id="GO:0005829">
    <property type="term" value="C:cytosol"/>
    <property type="evidence" value="ECO:0007669"/>
    <property type="project" value="TreeGrafter"/>
</dbReference>
<keyword evidence="13 16" id="KW-0131">Cell cycle</keyword>
<keyword evidence="8 16" id="KW-0274">FAD</keyword>
<dbReference type="Proteomes" id="UP000663499">
    <property type="component" value="Chromosome"/>
</dbReference>
<keyword evidence="9 16" id="KW-0521">NADP</keyword>
<dbReference type="Pfam" id="PF02873">
    <property type="entry name" value="MurB_C"/>
    <property type="match status" value="1"/>
</dbReference>
<evidence type="ECO:0000256" key="6">
    <source>
        <dbReference type="ARBA" id="ARBA00022618"/>
    </source>
</evidence>
<dbReference type="NCBIfam" id="TIGR00179">
    <property type="entry name" value="murB"/>
    <property type="match status" value="1"/>
</dbReference>
<dbReference type="Gene3D" id="3.30.465.10">
    <property type="match status" value="1"/>
</dbReference>
<evidence type="ECO:0000256" key="13">
    <source>
        <dbReference type="ARBA" id="ARBA00023306"/>
    </source>
</evidence>
<name>A0A974XDN5_9FIRM</name>
<keyword evidence="10 16" id="KW-0133">Cell shape</keyword>
<dbReference type="InterPro" id="IPR011601">
    <property type="entry name" value="MurB_C"/>
</dbReference>
<feature type="active site" evidence="16">
    <location>
        <position position="297"/>
    </location>
</feature>
<dbReference type="AlphaFoldDB" id="A0A974XDN5"/>
<dbReference type="GO" id="GO:0071555">
    <property type="term" value="P:cell wall organization"/>
    <property type="evidence" value="ECO:0007669"/>
    <property type="project" value="UniProtKB-KW"/>
</dbReference>
<dbReference type="GO" id="GO:0009252">
    <property type="term" value="P:peptidoglycan biosynthetic process"/>
    <property type="evidence" value="ECO:0007669"/>
    <property type="project" value="UniProtKB-UniRule"/>
</dbReference>
<feature type="active site" description="Proton donor" evidence="16">
    <location>
        <position position="227"/>
    </location>
</feature>
<dbReference type="RefSeq" id="WP_207299153.1">
    <property type="nucleotide sequence ID" value="NZ_CP071444.1"/>
</dbReference>
<dbReference type="InterPro" id="IPR036318">
    <property type="entry name" value="FAD-bd_PCMH-like_sf"/>
</dbReference>
<evidence type="ECO:0000256" key="10">
    <source>
        <dbReference type="ARBA" id="ARBA00022960"/>
    </source>
</evidence>
<feature type="active site" evidence="16">
    <location>
        <position position="177"/>
    </location>
</feature>
<dbReference type="InterPro" id="IPR006094">
    <property type="entry name" value="Oxid_FAD_bind_N"/>
</dbReference>
<dbReference type="Gene3D" id="3.30.43.10">
    <property type="entry name" value="Uridine Diphospho-n-acetylenolpyruvylglucosamine Reductase, domain 2"/>
    <property type="match status" value="1"/>
</dbReference>
<evidence type="ECO:0000256" key="3">
    <source>
        <dbReference type="ARBA" id="ARBA00004496"/>
    </source>
</evidence>
<dbReference type="GO" id="GO:0071949">
    <property type="term" value="F:FAD binding"/>
    <property type="evidence" value="ECO:0007669"/>
    <property type="project" value="InterPro"/>
</dbReference>
<accession>A0A974XDN5</accession>
<dbReference type="InterPro" id="IPR036635">
    <property type="entry name" value="MurB_C_sf"/>
</dbReference>
<keyword evidence="19" id="KW-1185">Reference proteome</keyword>
<dbReference type="Gene3D" id="3.90.78.10">
    <property type="entry name" value="UDP-N-acetylenolpyruvoylglucosamine reductase, C-terminal domain"/>
    <property type="match status" value="1"/>
</dbReference>
<proteinExistence type="inferred from homology"/>
<evidence type="ECO:0000313" key="18">
    <source>
        <dbReference type="EMBL" id="QSX07811.1"/>
    </source>
</evidence>
<dbReference type="PANTHER" id="PTHR21071:SF4">
    <property type="entry name" value="UDP-N-ACETYLENOLPYRUVOYLGLUCOSAMINE REDUCTASE"/>
    <property type="match status" value="1"/>
</dbReference>
<dbReference type="InterPro" id="IPR003170">
    <property type="entry name" value="MurB"/>
</dbReference>
<dbReference type="InterPro" id="IPR016166">
    <property type="entry name" value="FAD-bd_PCMH"/>
</dbReference>
<feature type="domain" description="FAD-binding PCMH-type" evidence="17">
    <location>
        <begin position="32"/>
        <end position="233"/>
    </location>
</feature>
<evidence type="ECO:0000256" key="9">
    <source>
        <dbReference type="ARBA" id="ARBA00022857"/>
    </source>
</evidence>